<evidence type="ECO:0000313" key="3">
    <source>
        <dbReference type="Proteomes" id="UP000601435"/>
    </source>
</evidence>
<feature type="compositionally biased region" description="Pro residues" evidence="1">
    <location>
        <begin position="50"/>
        <end position="63"/>
    </location>
</feature>
<gene>
    <name evidence="2" type="ORF">SNEC2469_LOCUS14195</name>
</gene>
<protein>
    <submittedName>
        <fullName evidence="2">Uncharacterized protein</fullName>
    </submittedName>
</protein>
<feature type="non-terminal residue" evidence="2">
    <location>
        <position position="368"/>
    </location>
</feature>
<evidence type="ECO:0000313" key="2">
    <source>
        <dbReference type="EMBL" id="CAE7498781.1"/>
    </source>
</evidence>
<keyword evidence="3" id="KW-1185">Reference proteome</keyword>
<sequence>VPPHSAATPAPATPVAPSRTEEPKTAQALSVVAASVVPGSTAPVVAKGPPAVPTRMPPPPVPEKPANNSSQETLTTMLATFLTQVVSQGGGTDPAKLAEITQSMSSIVAQANTQHVAEPAGTNAATPTPSKQGGQIIENPPVPPKAGNPLALECAMRFRRQREETDQDEGKYYPWKDTVAFHDGDATKALEFISRRRLEPKGTSSCRNNPGTETFLYYGLQTRTLTQRTLDEIAVDMGCSPSYAASVCSMLDGETAMPSGIINEDPNPKPPPPKPENKKNRNGGNGGQNEGANATTNTTENLPNKKARPAKPQGSDLELHVCGDDTGAFVKNWVAAANNAQGQATRVCGELPVCMGSELRRVSIVIFY</sequence>
<dbReference type="EMBL" id="CAJNJA010022733">
    <property type="protein sequence ID" value="CAE7498781.1"/>
    <property type="molecule type" value="Genomic_DNA"/>
</dbReference>
<feature type="compositionally biased region" description="Low complexity" evidence="1">
    <location>
        <begin position="290"/>
        <end position="304"/>
    </location>
</feature>
<dbReference type="AlphaFoldDB" id="A0A812SX39"/>
<feature type="region of interest" description="Disordered" evidence="1">
    <location>
        <begin position="1"/>
        <end position="27"/>
    </location>
</feature>
<comment type="caution">
    <text evidence="2">The sequence shown here is derived from an EMBL/GenBank/DDBJ whole genome shotgun (WGS) entry which is preliminary data.</text>
</comment>
<feature type="region of interest" description="Disordered" evidence="1">
    <location>
        <begin position="39"/>
        <end position="70"/>
    </location>
</feature>
<proteinExistence type="predicted"/>
<feature type="compositionally biased region" description="Polar residues" evidence="1">
    <location>
        <begin position="123"/>
        <end position="133"/>
    </location>
</feature>
<feature type="region of interest" description="Disordered" evidence="1">
    <location>
        <begin position="256"/>
        <end position="319"/>
    </location>
</feature>
<name>A0A812SX39_9DINO</name>
<evidence type="ECO:0000256" key="1">
    <source>
        <dbReference type="SAM" id="MobiDB-lite"/>
    </source>
</evidence>
<feature type="compositionally biased region" description="Low complexity" evidence="1">
    <location>
        <begin position="1"/>
        <end position="18"/>
    </location>
</feature>
<feature type="compositionally biased region" description="Low complexity" evidence="1">
    <location>
        <begin position="39"/>
        <end position="49"/>
    </location>
</feature>
<accession>A0A812SX39</accession>
<feature type="region of interest" description="Disordered" evidence="1">
    <location>
        <begin position="119"/>
        <end position="146"/>
    </location>
</feature>
<reference evidence="2" key="1">
    <citation type="submission" date="2021-02" db="EMBL/GenBank/DDBJ databases">
        <authorList>
            <person name="Dougan E. K."/>
            <person name="Rhodes N."/>
            <person name="Thang M."/>
            <person name="Chan C."/>
        </authorList>
    </citation>
    <scope>NUCLEOTIDE SEQUENCE</scope>
</reference>
<dbReference type="Proteomes" id="UP000601435">
    <property type="component" value="Unassembled WGS sequence"/>
</dbReference>
<organism evidence="2 3">
    <name type="scientific">Symbiodinium necroappetens</name>
    <dbReference type="NCBI Taxonomy" id="1628268"/>
    <lineage>
        <taxon>Eukaryota</taxon>
        <taxon>Sar</taxon>
        <taxon>Alveolata</taxon>
        <taxon>Dinophyceae</taxon>
        <taxon>Suessiales</taxon>
        <taxon>Symbiodiniaceae</taxon>
        <taxon>Symbiodinium</taxon>
    </lineage>
</organism>